<dbReference type="PROSITE" id="PS51318">
    <property type="entry name" value="TAT"/>
    <property type="match status" value="1"/>
</dbReference>
<feature type="signal peptide" evidence="1">
    <location>
        <begin position="1"/>
        <end position="29"/>
    </location>
</feature>
<evidence type="ECO:0000313" key="2">
    <source>
        <dbReference type="EMBL" id="MFB9907294.1"/>
    </source>
</evidence>
<evidence type="ECO:0000313" key="3">
    <source>
        <dbReference type="Proteomes" id="UP001589693"/>
    </source>
</evidence>
<proteinExistence type="predicted"/>
<dbReference type="EMBL" id="JBHLZU010000020">
    <property type="protein sequence ID" value="MFB9907294.1"/>
    <property type="molecule type" value="Genomic_DNA"/>
</dbReference>
<dbReference type="InterPro" id="IPR008557">
    <property type="entry name" value="PhoX"/>
</dbReference>
<comment type="caution">
    <text evidence="2">The sequence shown here is derived from an EMBL/GenBank/DDBJ whole genome shotgun (WGS) entry which is preliminary data.</text>
</comment>
<gene>
    <name evidence="2" type="ORF">ACFFQA_25445</name>
</gene>
<sequence>MERRGFLRAAVVGAAAAAFGGASWHGALAAGAQPGPSPYGDLLPADANGVMLPRGFTSRVIGRAGQKVAGTSYVWPGAPDAGACFRDGSGWIYVANSELPKSQGLLGGVSAIKFRADGSIADAYSVLHGTDTNCAGGATPWNTWLSCEEVPRGQVYETDPWGRKNAVVRPAMGTFMHEACAVDPERKVVYMTEDQFDGGFYRFIPTSWPNLSEGRVEVLCAPDDLTSGPVTWKPVPDPFGDPVETRYQVPGMKKFVGGEGCFYANGTCWFTTALDSRVWTYDARNSTLGLVYNGAEQAQQPPVLYGVDNITRAGSGDLYVAEDGGNMEMCIITPKGVVAPFCRLIGQHANSEVTGPTFSPDGTRLYFSSQKGLTGELTDGMTFEVKGPFRR</sequence>
<dbReference type="PANTHER" id="PTHR35399">
    <property type="entry name" value="SLR8030 PROTEIN"/>
    <property type="match status" value="1"/>
</dbReference>
<organism evidence="2 3">
    <name type="scientific">Allokutzneria oryzae</name>
    <dbReference type="NCBI Taxonomy" id="1378989"/>
    <lineage>
        <taxon>Bacteria</taxon>
        <taxon>Bacillati</taxon>
        <taxon>Actinomycetota</taxon>
        <taxon>Actinomycetes</taxon>
        <taxon>Pseudonocardiales</taxon>
        <taxon>Pseudonocardiaceae</taxon>
        <taxon>Allokutzneria</taxon>
    </lineage>
</organism>
<keyword evidence="3" id="KW-1185">Reference proteome</keyword>
<keyword evidence="1" id="KW-0732">Signal</keyword>
<dbReference type="InterPro" id="IPR006311">
    <property type="entry name" value="TAT_signal"/>
</dbReference>
<dbReference type="RefSeq" id="WP_377857156.1">
    <property type="nucleotide sequence ID" value="NZ_JBHLZU010000020.1"/>
</dbReference>
<dbReference type="Pfam" id="PF05787">
    <property type="entry name" value="PhoX"/>
    <property type="match status" value="1"/>
</dbReference>
<feature type="chain" id="PRO_5046909172" evidence="1">
    <location>
        <begin position="30"/>
        <end position="391"/>
    </location>
</feature>
<protein>
    <submittedName>
        <fullName evidence="2">Alkaline phosphatase PhoX</fullName>
    </submittedName>
</protein>
<accession>A0ABV6A4T4</accession>
<dbReference type="SUPFAM" id="SSF63825">
    <property type="entry name" value="YWTD domain"/>
    <property type="match status" value="1"/>
</dbReference>
<evidence type="ECO:0000256" key="1">
    <source>
        <dbReference type="SAM" id="SignalP"/>
    </source>
</evidence>
<dbReference type="PANTHER" id="PTHR35399:SF4">
    <property type="entry name" value="MEMBRANE PROTEIN"/>
    <property type="match status" value="1"/>
</dbReference>
<reference evidence="2 3" key="1">
    <citation type="submission" date="2024-09" db="EMBL/GenBank/DDBJ databases">
        <authorList>
            <person name="Sun Q."/>
            <person name="Mori K."/>
        </authorList>
    </citation>
    <scope>NUCLEOTIDE SEQUENCE [LARGE SCALE GENOMIC DNA]</scope>
    <source>
        <strain evidence="2 3">TBRC 7907</strain>
    </source>
</reference>
<dbReference type="Proteomes" id="UP001589693">
    <property type="component" value="Unassembled WGS sequence"/>
</dbReference>
<name>A0ABV6A4T4_9PSEU</name>